<dbReference type="Proteomes" id="UP000199120">
    <property type="component" value="Unassembled WGS sequence"/>
</dbReference>
<protein>
    <submittedName>
        <fullName evidence="1">Uncharacterized protein</fullName>
    </submittedName>
</protein>
<proteinExistence type="predicted"/>
<organism evidence="1 2">
    <name type="scientific">Paraburkholderia caballeronis</name>
    <dbReference type="NCBI Taxonomy" id="416943"/>
    <lineage>
        <taxon>Bacteria</taxon>
        <taxon>Pseudomonadati</taxon>
        <taxon>Pseudomonadota</taxon>
        <taxon>Betaproteobacteria</taxon>
        <taxon>Burkholderiales</taxon>
        <taxon>Burkholderiaceae</taxon>
        <taxon>Paraburkholderia</taxon>
    </lineage>
</organism>
<dbReference type="AlphaFoldDB" id="A0A1H7W0T2"/>
<evidence type="ECO:0000313" key="1">
    <source>
        <dbReference type="EMBL" id="SEM14914.1"/>
    </source>
</evidence>
<dbReference type="EMBL" id="FOAJ01000029">
    <property type="protein sequence ID" value="SEM14914.1"/>
    <property type="molecule type" value="Genomic_DNA"/>
</dbReference>
<gene>
    <name evidence="1" type="ORF">SAMN05192542_12920</name>
</gene>
<dbReference type="STRING" id="416943.SAMN05445871_2800"/>
<keyword evidence="2" id="KW-1185">Reference proteome</keyword>
<sequence>MDLIYLAGIVFFWGLCVALASGCEKLARRSSGGRA</sequence>
<evidence type="ECO:0000313" key="2">
    <source>
        <dbReference type="Proteomes" id="UP000199120"/>
    </source>
</evidence>
<accession>A0A1H7W0T2</accession>
<name>A0A1H7W0T2_9BURK</name>
<reference evidence="2" key="1">
    <citation type="submission" date="2016-10" db="EMBL/GenBank/DDBJ databases">
        <authorList>
            <person name="Varghese N."/>
            <person name="Submissions S."/>
        </authorList>
    </citation>
    <scope>NUCLEOTIDE SEQUENCE [LARGE SCALE GENOMIC DNA]</scope>
    <source>
        <strain evidence="2">LMG 26416</strain>
    </source>
</reference>